<evidence type="ECO:0000313" key="1">
    <source>
        <dbReference type="EMBL" id="JAD33904.1"/>
    </source>
</evidence>
<reference evidence="1" key="2">
    <citation type="journal article" date="2015" name="Data Brief">
        <title>Shoot transcriptome of the giant reed, Arundo donax.</title>
        <authorList>
            <person name="Barrero R.A."/>
            <person name="Guerrero F.D."/>
            <person name="Moolhuijzen P."/>
            <person name="Goolsby J.A."/>
            <person name="Tidwell J."/>
            <person name="Bellgard S.E."/>
            <person name="Bellgard M.I."/>
        </authorList>
    </citation>
    <scope>NUCLEOTIDE SEQUENCE</scope>
    <source>
        <tissue evidence="1">Shoot tissue taken approximately 20 cm above the soil surface</tissue>
    </source>
</reference>
<name>A0A0A8Z3C8_ARUDO</name>
<sequence length="33" mass="4010">MFLAELIFKRILFYFSNSWCCWSCILSSLRSMI</sequence>
<dbReference type="AlphaFoldDB" id="A0A0A8Z3C8"/>
<organism evidence="1">
    <name type="scientific">Arundo donax</name>
    <name type="common">Giant reed</name>
    <name type="synonym">Donax arundinaceus</name>
    <dbReference type="NCBI Taxonomy" id="35708"/>
    <lineage>
        <taxon>Eukaryota</taxon>
        <taxon>Viridiplantae</taxon>
        <taxon>Streptophyta</taxon>
        <taxon>Embryophyta</taxon>
        <taxon>Tracheophyta</taxon>
        <taxon>Spermatophyta</taxon>
        <taxon>Magnoliopsida</taxon>
        <taxon>Liliopsida</taxon>
        <taxon>Poales</taxon>
        <taxon>Poaceae</taxon>
        <taxon>PACMAD clade</taxon>
        <taxon>Arundinoideae</taxon>
        <taxon>Arundineae</taxon>
        <taxon>Arundo</taxon>
    </lineage>
</organism>
<proteinExistence type="predicted"/>
<protein>
    <submittedName>
        <fullName evidence="1">Uncharacterized protein</fullName>
    </submittedName>
</protein>
<dbReference type="EMBL" id="GBRH01263991">
    <property type="protein sequence ID" value="JAD33904.1"/>
    <property type="molecule type" value="Transcribed_RNA"/>
</dbReference>
<reference evidence="1" key="1">
    <citation type="submission" date="2014-09" db="EMBL/GenBank/DDBJ databases">
        <authorList>
            <person name="Magalhaes I.L.F."/>
            <person name="Oliveira U."/>
            <person name="Santos F.R."/>
            <person name="Vidigal T.H.D.A."/>
            <person name="Brescovit A.D."/>
            <person name="Santos A.J."/>
        </authorList>
    </citation>
    <scope>NUCLEOTIDE SEQUENCE</scope>
    <source>
        <tissue evidence="1">Shoot tissue taken approximately 20 cm above the soil surface</tissue>
    </source>
</reference>
<accession>A0A0A8Z3C8</accession>